<keyword evidence="2 3" id="KW-0802">TPR repeat</keyword>
<dbReference type="Pfam" id="PF14559">
    <property type="entry name" value="TPR_19"/>
    <property type="match status" value="1"/>
</dbReference>
<proteinExistence type="predicted"/>
<gene>
    <name evidence="5" type="ORF">HP555_08520</name>
</gene>
<feature type="transmembrane region" description="Helical" evidence="4">
    <location>
        <begin position="128"/>
        <end position="147"/>
    </location>
</feature>
<dbReference type="SUPFAM" id="SSF48452">
    <property type="entry name" value="TPR-like"/>
    <property type="match status" value="1"/>
</dbReference>
<organism evidence="5 6">
    <name type="scientific">Desulfobulbus oligotrophicus</name>
    <dbReference type="NCBI Taxonomy" id="1909699"/>
    <lineage>
        <taxon>Bacteria</taxon>
        <taxon>Pseudomonadati</taxon>
        <taxon>Thermodesulfobacteriota</taxon>
        <taxon>Desulfobulbia</taxon>
        <taxon>Desulfobulbales</taxon>
        <taxon>Desulfobulbaceae</taxon>
        <taxon>Desulfobulbus</taxon>
    </lineage>
</organism>
<feature type="repeat" description="TPR" evidence="3">
    <location>
        <begin position="482"/>
        <end position="515"/>
    </location>
</feature>
<dbReference type="Gene3D" id="1.25.40.10">
    <property type="entry name" value="Tetratricopeptide repeat domain"/>
    <property type="match status" value="1"/>
</dbReference>
<dbReference type="KEGG" id="dog:HP555_08520"/>
<evidence type="ECO:0000256" key="2">
    <source>
        <dbReference type="ARBA" id="ARBA00022803"/>
    </source>
</evidence>
<evidence type="ECO:0000256" key="3">
    <source>
        <dbReference type="PROSITE-ProRule" id="PRU00339"/>
    </source>
</evidence>
<feature type="transmembrane region" description="Helical" evidence="4">
    <location>
        <begin position="367"/>
        <end position="385"/>
    </location>
</feature>
<dbReference type="PROSITE" id="PS50005">
    <property type="entry name" value="TPR"/>
    <property type="match status" value="1"/>
</dbReference>
<sequence>MKHALNIKNTSSFLLLTLLIALCYSNSLNNSWQLDDYQNILQNPAIHLEHLQPSALIKTFFAEPSFNDTLYRPIACFTFALNWYFGQDSPFGYHLVNIIVHILTAFFLYKTTVLLLQSPKLQKRSPEAIFFISLFGAALWAISPIQTQAVTYIVQRMASMSAMFFMLALFQYSYTRLVVAGTVQRLFHLFLCGLFFLLALGCKENAITFIPTLLLVELTLLNRDDRFAKNVFFLVVAANVLVLLAAGYFTYSQGYLTNLTTPYKDRPFSIAERLLTQPSVLLFYLTLLLYPNPTRLSIDHNFTSSTSLFAPWTTVPAILCIILLVWLGYSLRKKTPLVSFALFFYLINHLVESTIIPLEMVFEHRNYLPSMFLFMLLTGGLWQFLQLYSSRSRLIHTTVLLLIPMLLVATGLGTYSRNLVWASEESLWADALQKGADNARAWAKLGIIYGWQKEQTPENLRKATAFMRKATELDFPNVNFKAMAVDNIGKLYAMYGLYDEAIGYYHQALAINKDFTKARIDLADALQKSGKLEKALQEINIILSHNSINPRFYLVQSTVLLWLNKPLEAAEASRKYMMSTSLPHHTTGYYSLGVALTKAGYHERGQWFLTLAHQEQPTDIRILLSLLENSVRAQHQDKSKLLAQQLVAKNTAQTLTDTLQALRTDYSSLPVDSELITPFIMLAAQEFFPPQASH</sequence>
<dbReference type="PANTHER" id="PTHR44227">
    <property type="match status" value="1"/>
</dbReference>
<evidence type="ECO:0000313" key="6">
    <source>
        <dbReference type="Proteomes" id="UP000596092"/>
    </source>
</evidence>
<feature type="transmembrane region" description="Helical" evidence="4">
    <location>
        <begin position="230"/>
        <end position="249"/>
    </location>
</feature>
<name>A0A7T5VDI8_9BACT</name>
<evidence type="ECO:0000313" key="5">
    <source>
        <dbReference type="EMBL" id="QQG65907.1"/>
    </source>
</evidence>
<keyword evidence="4" id="KW-0812">Transmembrane</keyword>
<evidence type="ECO:0000256" key="4">
    <source>
        <dbReference type="SAM" id="Phobius"/>
    </source>
</evidence>
<dbReference type="RefSeq" id="WP_199261521.1">
    <property type="nucleotide sequence ID" value="NZ_CP054140.1"/>
</dbReference>
<dbReference type="InterPro" id="IPR052346">
    <property type="entry name" value="O-mannosyl-transferase_TMTC"/>
</dbReference>
<feature type="transmembrane region" description="Helical" evidence="4">
    <location>
        <begin position="336"/>
        <end position="355"/>
    </location>
</feature>
<feature type="transmembrane region" description="Helical" evidence="4">
    <location>
        <begin position="153"/>
        <end position="174"/>
    </location>
</feature>
<feature type="transmembrane region" description="Helical" evidence="4">
    <location>
        <begin position="397"/>
        <end position="415"/>
    </location>
</feature>
<accession>A0A7T5VDI8</accession>
<keyword evidence="6" id="KW-1185">Reference proteome</keyword>
<dbReference type="AlphaFoldDB" id="A0A7T5VDI8"/>
<dbReference type="EMBL" id="CP054140">
    <property type="protein sequence ID" value="QQG65907.1"/>
    <property type="molecule type" value="Genomic_DNA"/>
</dbReference>
<feature type="transmembrane region" description="Helical" evidence="4">
    <location>
        <begin position="186"/>
        <end position="210"/>
    </location>
</feature>
<dbReference type="PANTHER" id="PTHR44227:SF3">
    <property type="entry name" value="PROTEIN O-MANNOSYL-TRANSFERASE TMTC4"/>
    <property type="match status" value="1"/>
</dbReference>
<feature type="transmembrane region" description="Helical" evidence="4">
    <location>
        <begin position="91"/>
        <end position="116"/>
    </location>
</feature>
<dbReference type="InterPro" id="IPR011990">
    <property type="entry name" value="TPR-like_helical_dom_sf"/>
</dbReference>
<dbReference type="Proteomes" id="UP000596092">
    <property type="component" value="Chromosome"/>
</dbReference>
<keyword evidence="4" id="KW-0472">Membrane</keyword>
<keyword evidence="1" id="KW-0677">Repeat</keyword>
<protein>
    <submittedName>
        <fullName evidence="5">Tetratricopeptide repeat protein</fullName>
    </submittedName>
</protein>
<evidence type="ECO:0000256" key="1">
    <source>
        <dbReference type="ARBA" id="ARBA00022737"/>
    </source>
</evidence>
<feature type="transmembrane region" description="Helical" evidence="4">
    <location>
        <begin position="309"/>
        <end position="329"/>
    </location>
</feature>
<dbReference type="SMART" id="SM00028">
    <property type="entry name" value="TPR"/>
    <property type="match status" value="2"/>
</dbReference>
<keyword evidence="4" id="KW-1133">Transmembrane helix</keyword>
<reference evidence="5 6" key="1">
    <citation type="submission" date="2020-05" db="EMBL/GenBank/DDBJ databases">
        <title>Complete genome of Desulfobulbus oligotrophicus.</title>
        <authorList>
            <person name="Podar M."/>
        </authorList>
    </citation>
    <scope>NUCLEOTIDE SEQUENCE [LARGE SCALE GENOMIC DNA]</scope>
    <source>
        <strain evidence="5 6">Prop6</strain>
    </source>
</reference>
<dbReference type="InterPro" id="IPR019734">
    <property type="entry name" value="TPR_rpt"/>
</dbReference>